<gene>
    <name evidence="1" type="ORF">PsorP6_000721</name>
</gene>
<dbReference type="EMBL" id="CM047580">
    <property type="protein sequence ID" value="KAI9923172.1"/>
    <property type="molecule type" value="Genomic_DNA"/>
</dbReference>
<evidence type="ECO:0000313" key="1">
    <source>
        <dbReference type="EMBL" id="KAI9923172.1"/>
    </source>
</evidence>
<sequence>MVPFNTAIICGDYWNMYKEALHSEYALAPNETEETWKWFFELVARILLEINDKNTVLINDREKGLLNAAADVVTKGAKEFCCFHIASNIPSQFGIQRRKLFWKCADAETDSFPNWHNENCLDGDEKVEVITWIEQLDAERRERNEKVSCQWIAELAVAMAIINFVVSERWVSNFMRPNNLSMHETTNLTTLTNNELFILHALPPLYSRRTGLHDAVGRQAIYYEDPRNDTVNKVGARHVVTQLNGFQSIRNTAFIAVTANGRLVGEGNSHRC</sequence>
<proteinExistence type="predicted"/>
<comment type="caution">
    <text evidence="1">The sequence shown here is derived from an EMBL/GenBank/DDBJ whole genome shotgun (WGS) entry which is preliminary data.</text>
</comment>
<keyword evidence="2" id="KW-1185">Reference proteome</keyword>
<reference evidence="1 2" key="1">
    <citation type="journal article" date="2022" name="bioRxiv">
        <title>The genome of the oomycete Peronosclerospora sorghi, a cosmopolitan pathogen of maize and sorghum, is inflated with dispersed pseudogenes.</title>
        <authorList>
            <person name="Fletcher K."/>
            <person name="Martin F."/>
            <person name="Isakeit T."/>
            <person name="Cavanaugh K."/>
            <person name="Magill C."/>
            <person name="Michelmore R."/>
        </authorList>
    </citation>
    <scope>NUCLEOTIDE SEQUENCE [LARGE SCALE GENOMIC DNA]</scope>
    <source>
        <strain evidence="1">P6</strain>
    </source>
</reference>
<dbReference type="Proteomes" id="UP001163321">
    <property type="component" value="Chromosome 1"/>
</dbReference>
<accession>A0ACC0WXT1</accession>
<protein>
    <submittedName>
        <fullName evidence="1">Uncharacterized protein</fullName>
    </submittedName>
</protein>
<organism evidence="1 2">
    <name type="scientific">Peronosclerospora sorghi</name>
    <dbReference type="NCBI Taxonomy" id="230839"/>
    <lineage>
        <taxon>Eukaryota</taxon>
        <taxon>Sar</taxon>
        <taxon>Stramenopiles</taxon>
        <taxon>Oomycota</taxon>
        <taxon>Peronosporomycetes</taxon>
        <taxon>Peronosporales</taxon>
        <taxon>Peronosporaceae</taxon>
        <taxon>Peronosclerospora</taxon>
    </lineage>
</organism>
<evidence type="ECO:0000313" key="2">
    <source>
        <dbReference type="Proteomes" id="UP001163321"/>
    </source>
</evidence>
<name>A0ACC0WXT1_9STRA</name>